<dbReference type="InterPro" id="IPR005135">
    <property type="entry name" value="Endo/exonuclease/phosphatase"/>
</dbReference>
<dbReference type="GO" id="GO:0016020">
    <property type="term" value="C:membrane"/>
    <property type="evidence" value="ECO:0007669"/>
    <property type="project" value="GOC"/>
</dbReference>
<dbReference type="AlphaFoldDB" id="A0A1K0JMG7"/>
<keyword evidence="3" id="KW-0255">Endonuclease</keyword>
<proteinExistence type="predicted"/>
<dbReference type="PANTHER" id="PTHR14859">
    <property type="entry name" value="CALCOFLUOR WHITE HYPERSENSITIVE PROTEIN PRECURSOR"/>
    <property type="match status" value="1"/>
</dbReference>
<feature type="domain" description="Endonuclease/exonuclease/phosphatase" evidence="2">
    <location>
        <begin position="49"/>
        <end position="265"/>
    </location>
</feature>
<reference evidence="3" key="1">
    <citation type="submission" date="2016-09" db="EMBL/GenBank/DDBJ databases">
        <authorList>
            <person name="Capua I."/>
            <person name="De Benedictis P."/>
            <person name="Joannis T."/>
            <person name="Lombin L.H."/>
            <person name="Cattoli G."/>
        </authorList>
    </citation>
    <scope>NUCLEOTIDE SEQUENCE</scope>
    <source>
        <strain evidence="3">B9</strain>
    </source>
</reference>
<feature type="region of interest" description="Disordered" evidence="1">
    <location>
        <begin position="278"/>
        <end position="309"/>
    </location>
</feature>
<accession>A0A1K0JMG7</accession>
<keyword evidence="3" id="KW-0269">Exonuclease</keyword>
<evidence type="ECO:0000259" key="2">
    <source>
        <dbReference type="Pfam" id="PF03372"/>
    </source>
</evidence>
<evidence type="ECO:0000313" key="3">
    <source>
        <dbReference type="EMBL" id="SCU76348.1"/>
    </source>
</evidence>
<dbReference type="PANTHER" id="PTHR14859:SF15">
    <property type="entry name" value="ENDONUCLEASE_EXONUCLEASE_PHOSPHATASE DOMAIN-CONTAINING PROTEIN"/>
    <property type="match status" value="1"/>
</dbReference>
<dbReference type="RefSeq" id="WP_422696038.1">
    <property type="nucleotide sequence ID" value="NZ_FMSH01000223.1"/>
</dbReference>
<evidence type="ECO:0000256" key="1">
    <source>
        <dbReference type="SAM" id="MobiDB-lite"/>
    </source>
</evidence>
<protein>
    <submittedName>
        <fullName evidence="3">Endonuclease/exonuclease/phosphatase</fullName>
    </submittedName>
</protein>
<keyword evidence="3" id="KW-0378">Hydrolase</keyword>
<dbReference type="InterPro" id="IPR051916">
    <property type="entry name" value="GPI-anchor_lipid_remodeler"/>
</dbReference>
<dbReference type="InterPro" id="IPR036691">
    <property type="entry name" value="Endo/exonu/phosph_ase_sf"/>
</dbReference>
<name>A0A1K0JMG7_CUPNE</name>
<dbReference type="GO" id="GO:0004519">
    <property type="term" value="F:endonuclease activity"/>
    <property type="evidence" value="ECO:0007669"/>
    <property type="project" value="UniProtKB-KW"/>
</dbReference>
<keyword evidence="3" id="KW-0540">Nuclease</keyword>
<dbReference type="Pfam" id="PF03372">
    <property type="entry name" value="Exo_endo_phos"/>
    <property type="match status" value="1"/>
</dbReference>
<dbReference type="Gene3D" id="3.60.10.10">
    <property type="entry name" value="Endonuclease/exonuclease/phosphatase"/>
    <property type="match status" value="1"/>
</dbReference>
<gene>
    <name evidence="3" type="ORF">CNECB9_30009</name>
</gene>
<dbReference type="EMBL" id="FMSH01000223">
    <property type="protein sequence ID" value="SCU76348.1"/>
    <property type="molecule type" value="Genomic_DNA"/>
</dbReference>
<sequence>MRMQPDLPSLVNPAQARDPGDTLAVAGARAGLHCARAADAAGIASMTVVSYNIHRAVGTDRRYRPDRIAAVLEELDADIVALQEVESGSSNDHTLEYLAGHTGMHVVSGFTRVRGNADYGNALLARFAPQAVNQIDLTVKGCEPRGAIDVTLACTASGWESALRVIATHLGLRPGERRRQVQQLLNYVAAAPPLPTILLGDVNEWFLWGRPLRWLHAYFEHTPHTATFPSRWPVFALDRIWVSPRAHLVSVASHRSPLARVASDHLPLLARFEVPAAPQERPDRIKTGVPGAPDPPSSCRPDTSLPGAI</sequence>
<dbReference type="SUPFAM" id="SSF56219">
    <property type="entry name" value="DNase I-like"/>
    <property type="match status" value="1"/>
</dbReference>
<dbReference type="GO" id="GO:0006506">
    <property type="term" value="P:GPI anchor biosynthetic process"/>
    <property type="evidence" value="ECO:0007669"/>
    <property type="project" value="TreeGrafter"/>
</dbReference>
<dbReference type="GO" id="GO:0004527">
    <property type="term" value="F:exonuclease activity"/>
    <property type="evidence" value="ECO:0007669"/>
    <property type="project" value="UniProtKB-KW"/>
</dbReference>
<organism evidence="3">
    <name type="scientific">Cupriavidus necator</name>
    <name type="common">Alcaligenes eutrophus</name>
    <name type="synonym">Ralstonia eutropha</name>
    <dbReference type="NCBI Taxonomy" id="106590"/>
    <lineage>
        <taxon>Bacteria</taxon>
        <taxon>Pseudomonadati</taxon>
        <taxon>Pseudomonadota</taxon>
        <taxon>Betaproteobacteria</taxon>
        <taxon>Burkholderiales</taxon>
        <taxon>Burkholderiaceae</taxon>
        <taxon>Cupriavidus</taxon>
    </lineage>
</organism>